<proteinExistence type="inferred from homology"/>
<evidence type="ECO:0000256" key="3">
    <source>
        <dbReference type="ARBA" id="ARBA00023274"/>
    </source>
</evidence>
<gene>
    <name evidence="4 6" type="primary">rpsR</name>
    <name evidence="6" type="ORF">NCTC10168_00713</name>
</gene>
<dbReference type="PRINTS" id="PR00974">
    <property type="entry name" value="RIBOSOMALS18"/>
</dbReference>
<dbReference type="HAMAP" id="MF_00270">
    <property type="entry name" value="Ribosomal_bS18"/>
    <property type="match status" value="1"/>
</dbReference>
<dbReference type="KEGG" id="mmau:NCTC10168_00713"/>
<evidence type="ECO:0000313" key="6">
    <source>
        <dbReference type="EMBL" id="VEU75779.1"/>
    </source>
</evidence>
<name>A0A449B5D1_9BACT</name>
<dbReference type="EMBL" id="LR215037">
    <property type="protein sequence ID" value="VEU75779.1"/>
    <property type="molecule type" value="Genomic_DNA"/>
</dbReference>
<dbReference type="NCBIfam" id="TIGR00165">
    <property type="entry name" value="S18"/>
    <property type="match status" value="1"/>
</dbReference>
<keyword evidence="7" id="KW-1185">Reference proteome</keyword>
<sequence>MIFKKKRNNFKKRCELCELHIQYVDYKNVDFLNKYITGTGTIKPHLATGTCAKDQRKIAMAIKRARYMALMPYLKERVRVLTPTSKKETVKKEEK</sequence>
<dbReference type="Gene3D" id="4.10.640.10">
    <property type="entry name" value="Ribosomal protein S18"/>
    <property type="match status" value="1"/>
</dbReference>
<evidence type="ECO:0000313" key="7">
    <source>
        <dbReference type="Proteomes" id="UP000290243"/>
    </source>
</evidence>
<dbReference type="InterPro" id="IPR001648">
    <property type="entry name" value="Ribosomal_bS18"/>
</dbReference>
<accession>A0A449B5D1</accession>
<comment type="function">
    <text evidence="4">Binds as a heterodimer with protein bS6 to the central domain of the 16S rRNA, where it helps stabilize the platform of the 30S subunit.</text>
</comment>
<dbReference type="SUPFAM" id="SSF46911">
    <property type="entry name" value="Ribosomal protein S18"/>
    <property type="match status" value="1"/>
</dbReference>
<keyword evidence="2 4" id="KW-0689">Ribosomal protein</keyword>
<comment type="subunit">
    <text evidence="4">Part of the 30S ribosomal subunit. Forms a tight heterodimer with protein bS6.</text>
</comment>
<dbReference type="InterPro" id="IPR036870">
    <property type="entry name" value="Ribosomal_bS18_sf"/>
</dbReference>
<dbReference type="OrthoDB" id="9812008at2"/>
<dbReference type="GO" id="GO:0070181">
    <property type="term" value="F:small ribosomal subunit rRNA binding"/>
    <property type="evidence" value="ECO:0007669"/>
    <property type="project" value="TreeGrafter"/>
</dbReference>
<dbReference type="AlphaFoldDB" id="A0A449B5D1"/>
<dbReference type="GO" id="GO:0006412">
    <property type="term" value="P:translation"/>
    <property type="evidence" value="ECO:0007669"/>
    <property type="project" value="UniProtKB-UniRule"/>
</dbReference>
<protein>
    <recommendedName>
        <fullName evidence="4">Small ribosomal subunit protein bS18</fullName>
    </recommendedName>
</protein>
<keyword evidence="4" id="KW-0694">RNA-binding</keyword>
<dbReference type="GO" id="GO:0022627">
    <property type="term" value="C:cytosolic small ribosomal subunit"/>
    <property type="evidence" value="ECO:0007669"/>
    <property type="project" value="TreeGrafter"/>
</dbReference>
<dbReference type="Proteomes" id="UP000290243">
    <property type="component" value="Chromosome"/>
</dbReference>
<reference evidence="6 7" key="1">
    <citation type="submission" date="2019-01" db="EMBL/GenBank/DDBJ databases">
        <authorList>
            <consortium name="Pathogen Informatics"/>
        </authorList>
    </citation>
    <scope>NUCLEOTIDE SEQUENCE [LARGE SCALE GENOMIC DNA]</scope>
    <source>
        <strain evidence="6 7">NCTC10168</strain>
    </source>
</reference>
<keyword evidence="3 4" id="KW-0687">Ribonucleoprotein</keyword>
<evidence type="ECO:0000256" key="1">
    <source>
        <dbReference type="ARBA" id="ARBA00005589"/>
    </source>
</evidence>
<evidence type="ECO:0000256" key="4">
    <source>
        <dbReference type="HAMAP-Rule" id="MF_00270"/>
    </source>
</evidence>
<dbReference type="Pfam" id="PF01084">
    <property type="entry name" value="Ribosomal_S18"/>
    <property type="match status" value="1"/>
</dbReference>
<dbReference type="RefSeq" id="WP_129647168.1">
    <property type="nucleotide sequence ID" value="NZ_LR215037.1"/>
</dbReference>
<dbReference type="PANTHER" id="PTHR13479:SF40">
    <property type="entry name" value="SMALL RIBOSOMAL SUBUNIT PROTEIN BS18M"/>
    <property type="match status" value="1"/>
</dbReference>
<evidence type="ECO:0000256" key="2">
    <source>
        <dbReference type="ARBA" id="ARBA00022980"/>
    </source>
</evidence>
<dbReference type="PANTHER" id="PTHR13479">
    <property type="entry name" value="30S RIBOSOMAL PROTEIN S18"/>
    <property type="match status" value="1"/>
</dbReference>
<keyword evidence="4" id="KW-0699">rRNA-binding</keyword>
<evidence type="ECO:0000256" key="5">
    <source>
        <dbReference type="RuleBase" id="RU003910"/>
    </source>
</evidence>
<comment type="similarity">
    <text evidence="1 4 5">Belongs to the bacterial ribosomal protein bS18 family.</text>
</comment>
<organism evidence="6 7">
    <name type="scientific">Mycoplasmopsis maculosa</name>
    <dbReference type="NCBI Taxonomy" id="114885"/>
    <lineage>
        <taxon>Bacteria</taxon>
        <taxon>Bacillati</taxon>
        <taxon>Mycoplasmatota</taxon>
        <taxon>Mycoplasmoidales</taxon>
        <taxon>Metamycoplasmataceae</taxon>
        <taxon>Mycoplasmopsis</taxon>
    </lineage>
</organism>
<dbReference type="GO" id="GO:0003735">
    <property type="term" value="F:structural constituent of ribosome"/>
    <property type="evidence" value="ECO:0007669"/>
    <property type="project" value="InterPro"/>
</dbReference>